<keyword evidence="2" id="KW-0805">Transcription regulation</keyword>
<dbReference type="PANTHER" id="PTHR30579">
    <property type="entry name" value="TRANSCRIPTIONAL REGULATOR"/>
    <property type="match status" value="1"/>
</dbReference>
<evidence type="ECO:0000313" key="7">
    <source>
        <dbReference type="Proteomes" id="UP001143309"/>
    </source>
</evidence>
<evidence type="ECO:0000256" key="3">
    <source>
        <dbReference type="ARBA" id="ARBA00023125"/>
    </source>
</evidence>
<sequence length="288" mass="30804">MTRHLDLDALATLIAVVDTGGFTAAANRLGRTQSAVSAKIATLEAELGHRLLDRGRGGAAPTEMGSVLLGYARRLLQVEDEARLALGGESLQGRVRLGMPDDYVEPFGALLLNRFVAAHPRVQLEVRCDISQRLERELAQAAIDVAVITRDPARPTGELLRYEPLVWCAPPDHRPELSDPLPLALFSEGCRFRNVILSALESVERPWRIAYASSSLHGLLSAVNAGFAVTCVAESSMPAGWRRLGAAEGLPSLPPAEIGLLVRPDAGVASRTLASAIRSALSRLDQAA</sequence>
<dbReference type="Pfam" id="PF03466">
    <property type="entry name" value="LysR_substrate"/>
    <property type="match status" value="1"/>
</dbReference>
<dbReference type="FunFam" id="1.10.10.10:FF:000001">
    <property type="entry name" value="LysR family transcriptional regulator"/>
    <property type="match status" value="1"/>
</dbReference>
<dbReference type="Gene3D" id="1.10.10.10">
    <property type="entry name" value="Winged helix-like DNA-binding domain superfamily/Winged helix DNA-binding domain"/>
    <property type="match status" value="1"/>
</dbReference>
<dbReference type="PROSITE" id="PS50931">
    <property type="entry name" value="HTH_LYSR"/>
    <property type="match status" value="1"/>
</dbReference>
<dbReference type="Pfam" id="PF00126">
    <property type="entry name" value="HTH_1"/>
    <property type="match status" value="1"/>
</dbReference>
<dbReference type="AlphaFoldDB" id="A0A9W6N6H4"/>
<comment type="caution">
    <text evidence="6">The sequence shown here is derived from an EMBL/GenBank/DDBJ whole genome shotgun (WGS) entry which is preliminary data.</text>
</comment>
<keyword evidence="4" id="KW-0804">Transcription</keyword>
<keyword evidence="3" id="KW-0238">DNA-binding</keyword>
<dbReference type="InterPro" id="IPR005119">
    <property type="entry name" value="LysR_subst-bd"/>
</dbReference>
<accession>A0A9W6N6H4</accession>
<evidence type="ECO:0000256" key="1">
    <source>
        <dbReference type="ARBA" id="ARBA00009437"/>
    </source>
</evidence>
<dbReference type="Gene3D" id="3.40.190.10">
    <property type="entry name" value="Periplasmic binding protein-like II"/>
    <property type="match status" value="2"/>
</dbReference>
<evidence type="ECO:0000259" key="5">
    <source>
        <dbReference type="PROSITE" id="PS50931"/>
    </source>
</evidence>
<dbReference type="EMBL" id="BSFL01000001">
    <property type="protein sequence ID" value="GLK79390.1"/>
    <property type="molecule type" value="Genomic_DNA"/>
</dbReference>
<organism evidence="6 7">
    <name type="scientific">Methylopila turkensis</name>
    <dbReference type="NCBI Taxonomy" id="1437816"/>
    <lineage>
        <taxon>Bacteria</taxon>
        <taxon>Pseudomonadati</taxon>
        <taxon>Pseudomonadota</taxon>
        <taxon>Alphaproteobacteria</taxon>
        <taxon>Hyphomicrobiales</taxon>
        <taxon>Methylopilaceae</taxon>
        <taxon>Methylopila</taxon>
    </lineage>
</organism>
<reference evidence="6" key="2">
    <citation type="submission" date="2023-01" db="EMBL/GenBank/DDBJ databases">
        <authorList>
            <person name="Sun Q."/>
            <person name="Evtushenko L."/>
        </authorList>
    </citation>
    <scope>NUCLEOTIDE SEQUENCE</scope>
    <source>
        <strain evidence="6">VKM B-2748</strain>
    </source>
</reference>
<reference evidence="6" key="1">
    <citation type="journal article" date="2014" name="Int. J. Syst. Evol. Microbiol.">
        <title>Complete genome sequence of Corynebacterium casei LMG S-19264T (=DSM 44701T), isolated from a smear-ripened cheese.</title>
        <authorList>
            <consortium name="US DOE Joint Genome Institute (JGI-PGF)"/>
            <person name="Walter F."/>
            <person name="Albersmeier A."/>
            <person name="Kalinowski J."/>
            <person name="Ruckert C."/>
        </authorList>
    </citation>
    <scope>NUCLEOTIDE SEQUENCE</scope>
    <source>
        <strain evidence="6">VKM B-2748</strain>
    </source>
</reference>
<dbReference type="InterPro" id="IPR036388">
    <property type="entry name" value="WH-like_DNA-bd_sf"/>
</dbReference>
<dbReference type="GO" id="GO:0003700">
    <property type="term" value="F:DNA-binding transcription factor activity"/>
    <property type="evidence" value="ECO:0007669"/>
    <property type="project" value="InterPro"/>
</dbReference>
<evidence type="ECO:0000256" key="2">
    <source>
        <dbReference type="ARBA" id="ARBA00023015"/>
    </source>
</evidence>
<dbReference type="RefSeq" id="WP_271199848.1">
    <property type="nucleotide sequence ID" value="NZ_BSFL01000001.1"/>
</dbReference>
<dbReference type="SUPFAM" id="SSF46785">
    <property type="entry name" value="Winged helix' DNA-binding domain"/>
    <property type="match status" value="1"/>
</dbReference>
<dbReference type="PRINTS" id="PR00039">
    <property type="entry name" value="HTHLYSR"/>
</dbReference>
<name>A0A9W6N6H4_9HYPH</name>
<dbReference type="PANTHER" id="PTHR30579:SF7">
    <property type="entry name" value="HTH-TYPE TRANSCRIPTIONAL REGULATOR LRHA-RELATED"/>
    <property type="match status" value="1"/>
</dbReference>
<dbReference type="InterPro" id="IPR050176">
    <property type="entry name" value="LTTR"/>
</dbReference>
<evidence type="ECO:0000256" key="4">
    <source>
        <dbReference type="ARBA" id="ARBA00023163"/>
    </source>
</evidence>
<dbReference type="InterPro" id="IPR000847">
    <property type="entry name" value="LysR_HTH_N"/>
</dbReference>
<dbReference type="GO" id="GO:0003677">
    <property type="term" value="F:DNA binding"/>
    <property type="evidence" value="ECO:0007669"/>
    <property type="project" value="UniProtKB-KW"/>
</dbReference>
<proteinExistence type="inferred from homology"/>
<protein>
    <submittedName>
        <fullName evidence="6">LysR family transcriptional regulator</fullName>
    </submittedName>
</protein>
<dbReference type="InterPro" id="IPR036390">
    <property type="entry name" value="WH_DNA-bd_sf"/>
</dbReference>
<evidence type="ECO:0000313" key="6">
    <source>
        <dbReference type="EMBL" id="GLK79390.1"/>
    </source>
</evidence>
<keyword evidence="7" id="KW-1185">Reference proteome</keyword>
<comment type="similarity">
    <text evidence="1">Belongs to the LysR transcriptional regulatory family.</text>
</comment>
<dbReference type="Proteomes" id="UP001143309">
    <property type="component" value="Unassembled WGS sequence"/>
</dbReference>
<gene>
    <name evidence="6" type="ORF">GCM10008174_11310</name>
</gene>
<dbReference type="SUPFAM" id="SSF53850">
    <property type="entry name" value="Periplasmic binding protein-like II"/>
    <property type="match status" value="1"/>
</dbReference>
<feature type="domain" description="HTH lysR-type" evidence="5">
    <location>
        <begin position="5"/>
        <end position="62"/>
    </location>
</feature>